<gene>
    <name evidence="3" type="primary">LOC101864402</name>
</gene>
<dbReference type="PANTHER" id="PTHR43677:SF3">
    <property type="entry name" value="PROSTAGLANDIN REDUCTASE 3"/>
    <property type="match status" value="1"/>
</dbReference>
<evidence type="ECO:0000313" key="3">
    <source>
        <dbReference type="RefSeq" id="XP_005102006.3"/>
    </source>
</evidence>
<protein>
    <submittedName>
        <fullName evidence="3">Prostaglandin reductase-3-like</fullName>
    </submittedName>
</protein>
<keyword evidence="2" id="KW-1185">Reference proteome</keyword>
<proteinExistence type="predicted"/>
<feature type="domain" description="Enoyl reductase (ER)" evidence="1">
    <location>
        <begin position="3"/>
        <end position="274"/>
    </location>
</feature>
<name>A0ABM0JUT5_APLCA</name>
<organism evidence="2 3">
    <name type="scientific">Aplysia californica</name>
    <name type="common">California sea hare</name>
    <dbReference type="NCBI Taxonomy" id="6500"/>
    <lineage>
        <taxon>Eukaryota</taxon>
        <taxon>Metazoa</taxon>
        <taxon>Spiralia</taxon>
        <taxon>Lophotrochozoa</taxon>
        <taxon>Mollusca</taxon>
        <taxon>Gastropoda</taxon>
        <taxon>Heterobranchia</taxon>
        <taxon>Euthyneura</taxon>
        <taxon>Tectipleura</taxon>
        <taxon>Aplysiida</taxon>
        <taxon>Aplysioidea</taxon>
        <taxon>Aplysiidae</taxon>
        <taxon>Aplysia</taxon>
    </lineage>
</organism>
<dbReference type="PROSITE" id="PS01162">
    <property type="entry name" value="QOR_ZETA_CRYSTAL"/>
    <property type="match status" value="1"/>
</dbReference>
<dbReference type="Pfam" id="PF00107">
    <property type="entry name" value="ADH_zinc_N"/>
    <property type="match status" value="1"/>
</dbReference>
<dbReference type="RefSeq" id="XP_005102006.3">
    <property type="nucleotide sequence ID" value="XM_005101949.3"/>
</dbReference>
<dbReference type="InterPro" id="IPR002364">
    <property type="entry name" value="Quin_OxRdtase/zeta-crystal_CS"/>
</dbReference>
<evidence type="ECO:0000259" key="1">
    <source>
        <dbReference type="SMART" id="SM00829"/>
    </source>
</evidence>
<dbReference type="SMART" id="SM00829">
    <property type="entry name" value="PKS_ER"/>
    <property type="match status" value="1"/>
</dbReference>
<accession>A0ABM0JUT5</accession>
<dbReference type="InterPro" id="IPR036291">
    <property type="entry name" value="NAD(P)-bd_dom_sf"/>
</dbReference>
<dbReference type="GeneID" id="101864402"/>
<reference evidence="3" key="1">
    <citation type="submission" date="2025-08" db="UniProtKB">
        <authorList>
            <consortium name="RefSeq"/>
        </authorList>
    </citation>
    <scope>IDENTIFICATION</scope>
</reference>
<dbReference type="Proteomes" id="UP000694888">
    <property type="component" value="Unplaced"/>
</dbReference>
<evidence type="ECO:0000313" key="2">
    <source>
        <dbReference type="Proteomes" id="UP000694888"/>
    </source>
</evidence>
<dbReference type="InterPro" id="IPR020843">
    <property type="entry name" value="ER"/>
</dbReference>
<dbReference type="SUPFAM" id="SSF51735">
    <property type="entry name" value="NAD(P)-binding Rossmann-fold domains"/>
    <property type="match status" value="1"/>
</dbReference>
<dbReference type="InterPro" id="IPR013149">
    <property type="entry name" value="ADH-like_C"/>
</dbReference>
<dbReference type="Gene3D" id="3.90.180.10">
    <property type="entry name" value="Medium-chain alcohol dehydrogenases, catalytic domain"/>
    <property type="match status" value="1"/>
</dbReference>
<dbReference type="SUPFAM" id="SSF50129">
    <property type="entry name" value="GroES-like"/>
    <property type="match status" value="1"/>
</dbReference>
<dbReference type="InterPro" id="IPR011032">
    <property type="entry name" value="GroES-like_sf"/>
</dbReference>
<dbReference type="Gene3D" id="3.40.50.720">
    <property type="entry name" value="NAD(P)-binding Rossmann-like Domain"/>
    <property type="match status" value="1"/>
</dbReference>
<sequence>MLGLGEVLAVGKNSKFQPGQFVAYLHYGAFSEYVVVDDGEGILVPSQDAAFMSIALSGLTASLAFEKEGDLKPGKNVLVTAAAGGAGQFAVQIAKLVGCHVIGTFFRPEKAEFLTSLGCDRTVNYREEKLDEVLKKEYPKGVDVVYEGVGKEMFDAALKNIAEFDRIIVLGQIAAYGDNDSKKQFSELLTASEVSIPLALLVKSASLRGFWLTSYMDDFPRHIQKLSELYEQGKIQVNTDKGGTAENGPFVGLEKIVDALGHMYARKNVGKVIVELH</sequence>
<dbReference type="InterPro" id="IPR051397">
    <property type="entry name" value="Zn-ADH-like_protein"/>
</dbReference>
<dbReference type="PANTHER" id="PTHR43677">
    <property type="entry name" value="SHORT-CHAIN DEHYDROGENASE/REDUCTASE"/>
    <property type="match status" value="1"/>
</dbReference>